<accession>A0A8I7B0C9</accession>
<dbReference type="PANTHER" id="PTHR45749:SF35">
    <property type="entry name" value="AC-LIKE TRANSPOSASE-RELATED"/>
    <property type="match status" value="1"/>
</dbReference>
<dbReference type="Pfam" id="PF05699">
    <property type="entry name" value="Dimer_Tnp_hAT"/>
    <property type="match status" value="1"/>
</dbReference>
<dbReference type="Proteomes" id="UP000011116">
    <property type="component" value="Chromosome 1H"/>
</dbReference>
<evidence type="ECO:0000259" key="1">
    <source>
        <dbReference type="Pfam" id="PF05699"/>
    </source>
</evidence>
<reference evidence="3" key="1">
    <citation type="journal article" date="2012" name="Nature">
        <title>A physical, genetic and functional sequence assembly of the barley genome.</title>
        <authorList>
            <consortium name="The International Barley Genome Sequencing Consortium"/>
            <person name="Mayer K.F."/>
            <person name="Waugh R."/>
            <person name="Brown J.W."/>
            <person name="Schulman A."/>
            <person name="Langridge P."/>
            <person name="Platzer M."/>
            <person name="Fincher G.B."/>
            <person name="Muehlbauer G.J."/>
            <person name="Sato K."/>
            <person name="Close T.J."/>
            <person name="Wise R.P."/>
            <person name="Stein N."/>
        </authorList>
    </citation>
    <scope>NUCLEOTIDE SEQUENCE [LARGE SCALE GENOMIC DNA]</scope>
    <source>
        <strain evidence="3">cv. Morex</strain>
    </source>
</reference>
<keyword evidence="3" id="KW-1185">Reference proteome</keyword>
<dbReference type="InterPro" id="IPR008906">
    <property type="entry name" value="HATC_C_dom"/>
</dbReference>
<feature type="domain" description="HAT C-terminal dimerisation" evidence="1">
    <location>
        <begin position="25"/>
        <end position="98"/>
    </location>
</feature>
<protein>
    <recommendedName>
        <fullName evidence="1">HAT C-terminal dimerisation domain-containing protein</fullName>
    </recommendedName>
</protein>
<sequence length="124" mass="14456">MKDKQSDIDANELFVELKFLQNFMPKENIGPVEILNFLKRHDCFPNASIAYRVLLTIPVTVASAEKSFCKLKLLKSYMRTTMTQQRLNDLATIALESEVLEKIDYEDIIEDFISKNTARMRMFK</sequence>
<reference evidence="2" key="2">
    <citation type="submission" date="2020-10" db="EMBL/GenBank/DDBJ databases">
        <authorList>
            <person name="Scholz U."/>
            <person name="Mascher M."/>
            <person name="Fiebig A."/>
        </authorList>
    </citation>
    <scope>NUCLEOTIDE SEQUENCE [LARGE SCALE GENOMIC DNA]</scope>
    <source>
        <strain evidence="2">cv. Morex</strain>
    </source>
</reference>
<proteinExistence type="predicted"/>
<name>A0A8I7B0C9_HORVV</name>
<dbReference type="AlphaFoldDB" id="A0A8I7B0C9"/>
<dbReference type="GO" id="GO:0046983">
    <property type="term" value="F:protein dimerization activity"/>
    <property type="evidence" value="ECO:0007669"/>
    <property type="project" value="InterPro"/>
</dbReference>
<organism evidence="2 3">
    <name type="scientific">Hordeum vulgare subsp. vulgare</name>
    <name type="common">Domesticated barley</name>
    <dbReference type="NCBI Taxonomy" id="112509"/>
    <lineage>
        <taxon>Eukaryota</taxon>
        <taxon>Viridiplantae</taxon>
        <taxon>Streptophyta</taxon>
        <taxon>Embryophyta</taxon>
        <taxon>Tracheophyta</taxon>
        <taxon>Spermatophyta</taxon>
        <taxon>Magnoliopsida</taxon>
        <taxon>Liliopsida</taxon>
        <taxon>Poales</taxon>
        <taxon>Poaceae</taxon>
        <taxon>BOP clade</taxon>
        <taxon>Pooideae</taxon>
        <taxon>Triticodae</taxon>
        <taxon>Triticeae</taxon>
        <taxon>Hordeinae</taxon>
        <taxon>Hordeum</taxon>
    </lineage>
</organism>
<dbReference type="EnsemblPlants" id="HORVU.MOREX.r3.1HG0005450.1">
    <property type="protein sequence ID" value="HORVU.MOREX.r3.1HG0005450.1.CDS1"/>
    <property type="gene ID" value="HORVU.MOREX.r3.1HG0005450"/>
</dbReference>
<dbReference type="Gramene" id="HORVU.MOREX.r3.1HG0005450.1">
    <property type="protein sequence ID" value="HORVU.MOREX.r3.1HG0005450.1.CDS1"/>
    <property type="gene ID" value="HORVU.MOREX.r3.1HG0005450"/>
</dbReference>
<dbReference type="SMR" id="A0A8I7B0C9"/>
<evidence type="ECO:0000313" key="3">
    <source>
        <dbReference type="Proteomes" id="UP000011116"/>
    </source>
</evidence>
<evidence type="ECO:0000313" key="2">
    <source>
        <dbReference type="EnsemblPlants" id="HORVU.MOREX.r3.1HG0005450.1.CDS1"/>
    </source>
</evidence>
<dbReference type="PANTHER" id="PTHR45749">
    <property type="match status" value="1"/>
</dbReference>
<reference evidence="2" key="3">
    <citation type="submission" date="2022-01" db="UniProtKB">
        <authorList>
            <consortium name="EnsemblPlants"/>
        </authorList>
    </citation>
    <scope>IDENTIFICATION</scope>
    <source>
        <strain evidence="2">subsp. vulgare</strain>
    </source>
</reference>